<gene>
    <name evidence="2" type="ORF">ZOSMA_13G00850</name>
</gene>
<evidence type="ECO:0000313" key="3">
    <source>
        <dbReference type="Proteomes" id="UP000036987"/>
    </source>
</evidence>
<sequence>MFLFYIWIILFRYSNYQFPFCLDRFDRSVTPCCLLLRHLVGGEAATEVVAGGGERLIKNG</sequence>
<name>A0A0K9PXZ0_ZOSMR</name>
<feature type="signal peptide" evidence="1">
    <location>
        <begin position="1"/>
        <end position="16"/>
    </location>
</feature>
<feature type="chain" id="PRO_5005527989" evidence="1">
    <location>
        <begin position="17"/>
        <end position="60"/>
    </location>
</feature>
<comment type="caution">
    <text evidence="2">The sequence shown here is derived from an EMBL/GenBank/DDBJ whole genome shotgun (WGS) entry which is preliminary data.</text>
</comment>
<dbReference type="AlphaFoldDB" id="A0A0K9PXZ0"/>
<evidence type="ECO:0000256" key="1">
    <source>
        <dbReference type="SAM" id="SignalP"/>
    </source>
</evidence>
<accession>A0A0K9PXZ0</accession>
<reference evidence="3" key="1">
    <citation type="journal article" date="2016" name="Nature">
        <title>The genome of the seagrass Zostera marina reveals angiosperm adaptation to the sea.</title>
        <authorList>
            <person name="Olsen J.L."/>
            <person name="Rouze P."/>
            <person name="Verhelst B."/>
            <person name="Lin Y.-C."/>
            <person name="Bayer T."/>
            <person name="Collen J."/>
            <person name="Dattolo E."/>
            <person name="De Paoli E."/>
            <person name="Dittami S."/>
            <person name="Maumus F."/>
            <person name="Michel G."/>
            <person name="Kersting A."/>
            <person name="Lauritano C."/>
            <person name="Lohaus R."/>
            <person name="Toepel M."/>
            <person name="Tonon T."/>
            <person name="Vanneste K."/>
            <person name="Amirebrahimi M."/>
            <person name="Brakel J."/>
            <person name="Bostroem C."/>
            <person name="Chovatia M."/>
            <person name="Grimwood J."/>
            <person name="Jenkins J.W."/>
            <person name="Jueterbock A."/>
            <person name="Mraz A."/>
            <person name="Stam W.T."/>
            <person name="Tice H."/>
            <person name="Bornberg-Bauer E."/>
            <person name="Green P.J."/>
            <person name="Pearson G.A."/>
            <person name="Procaccini G."/>
            <person name="Duarte C.M."/>
            <person name="Schmutz J."/>
            <person name="Reusch T.B.H."/>
            <person name="Van de Peer Y."/>
        </authorList>
    </citation>
    <scope>NUCLEOTIDE SEQUENCE [LARGE SCALE GENOMIC DNA]</scope>
    <source>
        <strain evidence="3">cv. Finnish</strain>
    </source>
</reference>
<dbReference type="EMBL" id="LFYR01000514">
    <property type="protein sequence ID" value="KMZ73881.1"/>
    <property type="molecule type" value="Genomic_DNA"/>
</dbReference>
<organism evidence="2 3">
    <name type="scientific">Zostera marina</name>
    <name type="common">Eelgrass</name>
    <dbReference type="NCBI Taxonomy" id="29655"/>
    <lineage>
        <taxon>Eukaryota</taxon>
        <taxon>Viridiplantae</taxon>
        <taxon>Streptophyta</taxon>
        <taxon>Embryophyta</taxon>
        <taxon>Tracheophyta</taxon>
        <taxon>Spermatophyta</taxon>
        <taxon>Magnoliopsida</taxon>
        <taxon>Liliopsida</taxon>
        <taxon>Zosteraceae</taxon>
        <taxon>Zostera</taxon>
    </lineage>
</organism>
<keyword evidence="1" id="KW-0732">Signal</keyword>
<evidence type="ECO:0000313" key="2">
    <source>
        <dbReference type="EMBL" id="KMZ73881.1"/>
    </source>
</evidence>
<dbReference type="Proteomes" id="UP000036987">
    <property type="component" value="Unassembled WGS sequence"/>
</dbReference>
<keyword evidence="3" id="KW-1185">Reference proteome</keyword>
<proteinExistence type="predicted"/>
<protein>
    <submittedName>
        <fullName evidence="2">Uncharacterized protein</fullName>
    </submittedName>
</protein>